<dbReference type="EMBL" id="CM051407">
    <property type="protein sequence ID" value="KAJ4700832.1"/>
    <property type="molecule type" value="Genomic_DNA"/>
</dbReference>
<accession>A0ACC1WPH1</accession>
<evidence type="ECO:0000313" key="2">
    <source>
        <dbReference type="Proteomes" id="UP001164539"/>
    </source>
</evidence>
<evidence type="ECO:0000313" key="1">
    <source>
        <dbReference type="EMBL" id="KAJ4700832.1"/>
    </source>
</evidence>
<name>A0ACC1WPH1_MELAZ</name>
<sequence>MDKKMAAEFKKVQYSDSKIRRNKRSIAPPARGGIKRRIFALFYAQLKLAAQHIVVVIFSQTTGSHSYQA</sequence>
<dbReference type="Proteomes" id="UP001164539">
    <property type="component" value="Chromosome 14"/>
</dbReference>
<comment type="caution">
    <text evidence="1">The sequence shown here is derived from an EMBL/GenBank/DDBJ whole genome shotgun (WGS) entry which is preliminary data.</text>
</comment>
<gene>
    <name evidence="1" type="ORF">OWV82_024154</name>
</gene>
<proteinExistence type="predicted"/>
<keyword evidence="2" id="KW-1185">Reference proteome</keyword>
<protein>
    <submittedName>
        <fullName evidence="1">Uncharacterized protein</fullName>
    </submittedName>
</protein>
<organism evidence="1 2">
    <name type="scientific">Melia azedarach</name>
    <name type="common">Chinaberry tree</name>
    <dbReference type="NCBI Taxonomy" id="155640"/>
    <lineage>
        <taxon>Eukaryota</taxon>
        <taxon>Viridiplantae</taxon>
        <taxon>Streptophyta</taxon>
        <taxon>Embryophyta</taxon>
        <taxon>Tracheophyta</taxon>
        <taxon>Spermatophyta</taxon>
        <taxon>Magnoliopsida</taxon>
        <taxon>eudicotyledons</taxon>
        <taxon>Gunneridae</taxon>
        <taxon>Pentapetalae</taxon>
        <taxon>rosids</taxon>
        <taxon>malvids</taxon>
        <taxon>Sapindales</taxon>
        <taxon>Meliaceae</taxon>
        <taxon>Melia</taxon>
    </lineage>
</organism>
<reference evidence="1 2" key="1">
    <citation type="journal article" date="2023" name="Science">
        <title>Complex scaffold remodeling in plant triterpene biosynthesis.</title>
        <authorList>
            <person name="De La Pena R."/>
            <person name="Hodgson H."/>
            <person name="Liu J.C."/>
            <person name="Stephenson M.J."/>
            <person name="Martin A.C."/>
            <person name="Owen C."/>
            <person name="Harkess A."/>
            <person name="Leebens-Mack J."/>
            <person name="Jimenez L.E."/>
            <person name="Osbourn A."/>
            <person name="Sattely E.S."/>
        </authorList>
    </citation>
    <scope>NUCLEOTIDE SEQUENCE [LARGE SCALE GENOMIC DNA]</scope>
    <source>
        <strain evidence="2">cv. JPN11</strain>
        <tissue evidence="1">Leaf</tissue>
    </source>
</reference>